<gene>
    <name evidence="2" type="ORF">F3Y22_tig00111659pilonHSYRG00188</name>
</gene>
<name>A0A6A2YHT5_HIBSY</name>
<dbReference type="AlphaFoldDB" id="A0A6A2YHT5"/>
<evidence type="ECO:0000313" key="2">
    <source>
        <dbReference type="EMBL" id="KAE8675597.1"/>
    </source>
</evidence>
<organism evidence="2 3">
    <name type="scientific">Hibiscus syriacus</name>
    <name type="common">Rose of Sharon</name>
    <dbReference type="NCBI Taxonomy" id="106335"/>
    <lineage>
        <taxon>Eukaryota</taxon>
        <taxon>Viridiplantae</taxon>
        <taxon>Streptophyta</taxon>
        <taxon>Embryophyta</taxon>
        <taxon>Tracheophyta</taxon>
        <taxon>Spermatophyta</taxon>
        <taxon>Magnoliopsida</taxon>
        <taxon>eudicotyledons</taxon>
        <taxon>Gunneridae</taxon>
        <taxon>Pentapetalae</taxon>
        <taxon>rosids</taxon>
        <taxon>malvids</taxon>
        <taxon>Malvales</taxon>
        <taxon>Malvaceae</taxon>
        <taxon>Malvoideae</taxon>
        <taxon>Hibiscus</taxon>
    </lineage>
</organism>
<keyword evidence="3" id="KW-1185">Reference proteome</keyword>
<protein>
    <submittedName>
        <fullName evidence="2">Uncharacterized protein</fullName>
    </submittedName>
</protein>
<comment type="caution">
    <text evidence="2">The sequence shown here is derived from an EMBL/GenBank/DDBJ whole genome shotgun (WGS) entry which is preliminary data.</text>
</comment>
<accession>A0A6A2YHT5</accession>
<sequence>MSITMFSVGTGGIRNNRRPHENEEPGEYANRSSVQWHPVCVYQEWLGDLVVEHAIPG</sequence>
<dbReference type="EMBL" id="VEPZ02001398">
    <property type="protein sequence ID" value="KAE8675597.1"/>
    <property type="molecule type" value="Genomic_DNA"/>
</dbReference>
<evidence type="ECO:0000256" key="1">
    <source>
        <dbReference type="SAM" id="MobiDB-lite"/>
    </source>
</evidence>
<proteinExistence type="predicted"/>
<reference evidence="2" key="1">
    <citation type="submission" date="2019-09" db="EMBL/GenBank/DDBJ databases">
        <title>Draft genome information of white flower Hibiscus syriacus.</title>
        <authorList>
            <person name="Kim Y.-M."/>
        </authorList>
    </citation>
    <scope>NUCLEOTIDE SEQUENCE [LARGE SCALE GENOMIC DNA]</scope>
    <source>
        <strain evidence="2">YM2019G1</strain>
    </source>
</reference>
<evidence type="ECO:0000313" key="3">
    <source>
        <dbReference type="Proteomes" id="UP000436088"/>
    </source>
</evidence>
<dbReference type="Proteomes" id="UP000436088">
    <property type="component" value="Unassembled WGS sequence"/>
</dbReference>
<feature type="region of interest" description="Disordered" evidence="1">
    <location>
        <begin position="1"/>
        <end position="30"/>
    </location>
</feature>